<dbReference type="Gene3D" id="3.30.1330.30">
    <property type="match status" value="1"/>
</dbReference>
<protein>
    <recommendedName>
        <fullName evidence="3">Peptide chain release factor 2</fullName>
    </recommendedName>
</protein>
<reference evidence="2" key="1">
    <citation type="submission" date="2015-03" db="EMBL/GenBank/DDBJ databases">
        <authorList>
            <consortium name="Pathogen Informatics"/>
        </authorList>
    </citation>
    <scope>NUCLEOTIDE SEQUENCE [LARGE SCALE GENOMIC DNA]</scope>
    <source>
        <strain evidence="2">NCTC11134</strain>
    </source>
</reference>
<organism evidence="1 2">
    <name type="scientific">Nocardia farcinica</name>
    <dbReference type="NCBI Taxonomy" id="37329"/>
    <lineage>
        <taxon>Bacteria</taxon>
        <taxon>Bacillati</taxon>
        <taxon>Actinomycetota</taxon>
        <taxon>Actinomycetes</taxon>
        <taxon>Mycobacteriales</taxon>
        <taxon>Nocardiaceae</taxon>
        <taxon>Nocardia</taxon>
    </lineage>
</organism>
<dbReference type="RefSeq" id="WP_127516078.1">
    <property type="nucleotide sequence ID" value="NZ_CP133580.1"/>
</dbReference>
<sequence>MLDDMSAIDLRALATRPGPFASAYYDSSHNTEDAARQLALRWRSIAEKLRAAGASESMLDVLAEAAVRGRPDRGRAGHLLIADENEVLVDVELPQPPAREVVRVSELPYVLPLLEARAHRVPHVVAVVDKVGADLYAVDENGGERRRTVRGEDHPVHKVPGGGWSHRTMQTRVEETTRRNLGEVAHDVEELAEAAHAEVIVLAGEVESRAKLHAELGKQHHRVIEVETGGRAAGVDPAALDARVHEVVDECADHHRADALDSFRAALGRADGLAVQGLHETARALAEGNVATLLIDTDAVPETTIHLDPRHPEQPRERRADEALPVAAIASGAEITPVHGAQAPADGVGALLRHR</sequence>
<gene>
    <name evidence="1" type="ORF">ERS450000_01385</name>
</gene>
<dbReference type="AlphaFoldDB" id="A0A0H5NI09"/>
<dbReference type="Proteomes" id="UP000057820">
    <property type="component" value="Chromosome 1"/>
</dbReference>
<evidence type="ECO:0000313" key="2">
    <source>
        <dbReference type="Proteomes" id="UP000057820"/>
    </source>
</evidence>
<name>A0A0H5NI09_NOCFR</name>
<accession>A0A0H5NI09</accession>
<dbReference type="Gene3D" id="3.30.420.60">
    <property type="entry name" value="eRF1 domain 2"/>
    <property type="match status" value="1"/>
</dbReference>
<dbReference type="InterPro" id="IPR029064">
    <property type="entry name" value="Ribosomal_eL30-like_sf"/>
</dbReference>
<dbReference type="EMBL" id="LN868938">
    <property type="protein sequence ID" value="CRY75535.1"/>
    <property type="molecule type" value="Genomic_DNA"/>
</dbReference>
<evidence type="ECO:0000313" key="1">
    <source>
        <dbReference type="EMBL" id="CRY75535.1"/>
    </source>
</evidence>
<dbReference type="InterPro" id="IPR042226">
    <property type="entry name" value="eFR1_2_sf"/>
</dbReference>
<proteinExistence type="predicted"/>
<dbReference type="KEGG" id="nfr:ERS450000_01385"/>
<evidence type="ECO:0008006" key="3">
    <source>
        <dbReference type="Google" id="ProtNLM"/>
    </source>
</evidence>
<dbReference type="InterPro" id="IPR040701">
    <property type="entry name" value="Bact_RF_family2"/>
</dbReference>
<dbReference type="Pfam" id="PF18844">
    <property type="entry name" value="baeRF_family2"/>
    <property type="match status" value="1"/>
</dbReference>